<feature type="domain" description="Pyruvate/ketoisovalerate oxidoreductase catalytic" evidence="3">
    <location>
        <begin position="11"/>
        <end position="186"/>
    </location>
</feature>
<evidence type="ECO:0000313" key="5">
    <source>
        <dbReference type="Proteomes" id="UP001332931"/>
    </source>
</evidence>
<sequence>MSENIVLCGVGGQGTVLASKLIASAAMGRGLPVKTAETIGMAQRGGSVFSHVRIGADAASPFVARGTADLVVAFEPAEALRQLPYLRADGAMVVSSRPVVPVTATIGGPAYDLEAIMSYLAAHVRRLTVVDADAAVADLGTARVMNVVLLGAAVSAGATGLTEGDLRAAVGERVPERFRELNERALGWAAAHGAGETTAGPARGAGPARDD</sequence>
<evidence type="ECO:0000256" key="1">
    <source>
        <dbReference type="ARBA" id="ARBA00023002"/>
    </source>
</evidence>
<protein>
    <submittedName>
        <fullName evidence="4">Indolepyruvate oxidoreductase subunit beta</fullName>
    </submittedName>
</protein>
<dbReference type="InterPro" id="IPR002869">
    <property type="entry name" value="Pyrv_flavodox_OxRed_cen"/>
</dbReference>
<dbReference type="Pfam" id="PF01558">
    <property type="entry name" value="POR"/>
    <property type="match status" value="1"/>
</dbReference>
<comment type="caution">
    <text evidence="4">The sequence shown here is derived from an EMBL/GenBank/DDBJ whole genome shotgun (WGS) entry which is preliminary data.</text>
</comment>
<reference evidence="4 5" key="1">
    <citation type="submission" date="2024-01" db="EMBL/GenBank/DDBJ databases">
        <title>Description of Olsenella sp. nov., isolated from pig feces.</title>
        <authorList>
            <person name="Chang Y.-H."/>
        </authorList>
    </citation>
    <scope>NUCLEOTIDE SEQUENCE [LARGE SCALE GENOMIC DNA]</scope>
    <source>
        <strain evidence="4 5">YH-ols2223</strain>
    </source>
</reference>
<dbReference type="RefSeq" id="WP_330957368.1">
    <property type="nucleotide sequence ID" value="NZ_JAZGJQ010000001.1"/>
</dbReference>
<gene>
    <name evidence="4" type="ORF">VXJ25_01145</name>
</gene>
<dbReference type="EMBL" id="JAZGJQ010000001">
    <property type="protein sequence ID" value="MEE6146606.1"/>
    <property type="molecule type" value="Genomic_DNA"/>
</dbReference>
<proteinExistence type="predicted"/>
<organism evidence="4 5">
    <name type="scientific">Olsenella absiana</name>
    <dbReference type="NCBI Taxonomy" id="3115222"/>
    <lineage>
        <taxon>Bacteria</taxon>
        <taxon>Bacillati</taxon>
        <taxon>Actinomycetota</taxon>
        <taxon>Coriobacteriia</taxon>
        <taxon>Coriobacteriales</taxon>
        <taxon>Atopobiaceae</taxon>
        <taxon>Olsenella</taxon>
    </lineage>
</organism>
<dbReference type="Gene3D" id="3.40.920.10">
    <property type="entry name" value="Pyruvate-ferredoxin oxidoreductase, PFOR, domain III"/>
    <property type="match status" value="1"/>
</dbReference>
<evidence type="ECO:0000313" key="4">
    <source>
        <dbReference type="EMBL" id="MEE6146606.1"/>
    </source>
</evidence>
<evidence type="ECO:0000256" key="2">
    <source>
        <dbReference type="SAM" id="MobiDB-lite"/>
    </source>
</evidence>
<dbReference type="InterPro" id="IPR019752">
    <property type="entry name" value="Pyrv/ketoisovalerate_OxRed_cat"/>
</dbReference>
<evidence type="ECO:0000259" key="3">
    <source>
        <dbReference type="Pfam" id="PF01558"/>
    </source>
</evidence>
<feature type="region of interest" description="Disordered" evidence="2">
    <location>
        <begin position="190"/>
        <end position="211"/>
    </location>
</feature>
<dbReference type="Proteomes" id="UP001332931">
    <property type="component" value="Unassembled WGS sequence"/>
</dbReference>
<keyword evidence="5" id="KW-1185">Reference proteome</keyword>
<keyword evidence="1" id="KW-0560">Oxidoreductase</keyword>
<dbReference type="PANTHER" id="PTHR43854:SF1">
    <property type="entry name" value="INDOLEPYRUVATE OXIDOREDUCTASE SUBUNIT IORB"/>
    <property type="match status" value="1"/>
</dbReference>
<dbReference type="SUPFAM" id="SSF53323">
    <property type="entry name" value="Pyruvate-ferredoxin oxidoreductase, PFOR, domain III"/>
    <property type="match status" value="1"/>
</dbReference>
<name>A0ABU7R7N3_9ACTN</name>
<accession>A0ABU7R7N3</accession>
<dbReference type="InterPro" id="IPR052198">
    <property type="entry name" value="IorB_Oxidoreductase"/>
</dbReference>
<dbReference type="PANTHER" id="PTHR43854">
    <property type="entry name" value="INDOLEPYRUVATE OXIDOREDUCTASE SUBUNIT IORB"/>
    <property type="match status" value="1"/>
</dbReference>